<accession>A0ABR9QE95</accession>
<name>A0ABR9QE95_9BACI</name>
<dbReference type="Pfam" id="PF14398">
    <property type="entry name" value="ATPgrasp_YheCD"/>
    <property type="match status" value="1"/>
</dbReference>
<gene>
    <name evidence="3" type="ORF">IMZ08_01740</name>
</gene>
<sequence length="397" mass="45493">MRIKLYYDPYTRRWVQNESEDSIKWGHNFLEVTFSGSIHEKLLPFNLAVNGKVVGPIVGVLAGEGEHYELIGNPGTFLRLHHSLSSSGALCVVFTPSSLHETGLNGYIYFDRISKWVKAETPLPNIVYNRIPFRKMEKAESFQDVLAFLHKQSIPYFNPFFFSKWNTFRWLWNNPELRHHLPLTKSLTSIQALIEMLHIYKEVYIKPSEGSKGKGIFKIDSKSSGEILLLSKGNQHSFANLNDLWEAIRSHTASSPYIIQQAIQSDRINGKRYDLRLLVHSVATEKYQVSGIGVRMAGEQEITTHIPNGGTIYPYEQIKHRIDEEKIDLIVNEIGKQLTKETNSFIGEFSIDLGKSADNHYYIYEVNSKPMVFDERSIKNKGLENLTKLLIMRASTP</sequence>
<dbReference type="InterPro" id="IPR011761">
    <property type="entry name" value="ATP-grasp"/>
</dbReference>
<evidence type="ECO:0000313" key="4">
    <source>
        <dbReference type="Proteomes" id="UP001516662"/>
    </source>
</evidence>
<proteinExistence type="predicted"/>
<evidence type="ECO:0000259" key="2">
    <source>
        <dbReference type="PROSITE" id="PS50975"/>
    </source>
</evidence>
<comment type="caution">
    <text evidence="3">The sequence shown here is derived from an EMBL/GenBank/DDBJ whole genome shotgun (WGS) entry which is preliminary data.</text>
</comment>
<feature type="domain" description="ATP-grasp" evidence="2">
    <location>
        <begin position="171"/>
        <end position="395"/>
    </location>
</feature>
<dbReference type="RefSeq" id="WP_193534269.1">
    <property type="nucleotide sequence ID" value="NZ_JADCLJ010000006.1"/>
</dbReference>
<keyword evidence="4" id="KW-1185">Reference proteome</keyword>
<organism evidence="3 4">
    <name type="scientific">Litchfieldia luteola</name>
    <dbReference type="NCBI Taxonomy" id="682179"/>
    <lineage>
        <taxon>Bacteria</taxon>
        <taxon>Bacillati</taxon>
        <taxon>Bacillota</taxon>
        <taxon>Bacilli</taxon>
        <taxon>Bacillales</taxon>
        <taxon>Bacillaceae</taxon>
        <taxon>Litchfieldia</taxon>
    </lineage>
</organism>
<keyword evidence="1" id="KW-0067">ATP-binding</keyword>
<dbReference type="PROSITE" id="PS50975">
    <property type="entry name" value="ATP_GRASP"/>
    <property type="match status" value="1"/>
</dbReference>
<evidence type="ECO:0000256" key="1">
    <source>
        <dbReference type="PROSITE-ProRule" id="PRU00409"/>
    </source>
</evidence>
<dbReference type="InterPro" id="IPR026838">
    <property type="entry name" value="YheC/D"/>
</dbReference>
<dbReference type="Proteomes" id="UP001516662">
    <property type="component" value="Unassembled WGS sequence"/>
</dbReference>
<reference evidence="3 4" key="1">
    <citation type="submission" date="2020-10" db="EMBL/GenBank/DDBJ databases">
        <title>Bacillus sp. HD4P25, an endophyte from a halophyte.</title>
        <authorList>
            <person name="Sun J.-Q."/>
        </authorList>
    </citation>
    <scope>NUCLEOTIDE SEQUENCE [LARGE SCALE GENOMIC DNA]</scope>
    <source>
        <strain evidence="3 4">YIM 93174</strain>
    </source>
</reference>
<evidence type="ECO:0000313" key="3">
    <source>
        <dbReference type="EMBL" id="MBE4906778.1"/>
    </source>
</evidence>
<dbReference type="EMBL" id="JADCLJ010000006">
    <property type="protein sequence ID" value="MBE4906778.1"/>
    <property type="molecule type" value="Genomic_DNA"/>
</dbReference>
<dbReference type="SUPFAM" id="SSF56059">
    <property type="entry name" value="Glutathione synthetase ATP-binding domain-like"/>
    <property type="match status" value="1"/>
</dbReference>
<protein>
    <submittedName>
        <fullName evidence="3">YheC/YheD family protein</fullName>
    </submittedName>
</protein>
<keyword evidence="1" id="KW-0547">Nucleotide-binding</keyword>